<name>A0A175RFX0_9HYPH</name>
<proteinExistence type="predicted"/>
<dbReference type="Pfam" id="PF13554">
    <property type="entry name" value="Phage_tail_terminator_5"/>
    <property type="match status" value="1"/>
</dbReference>
<keyword evidence="2" id="KW-1185">Reference proteome</keyword>
<reference evidence="1 2" key="1">
    <citation type="journal article" date="2016" name="Front. Microbiol.">
        <title>Genomic Resource of Rice Seed Associated Bacteria.</title>
        <authorList>
            <person name="Midha S."/>
            <person name="Bansal K."/>
            <person name="Sharma S."/>
            <person name="Kumar N."/>
            <person name="Patil P.P."/>
            <person name="Chaudhry V."/>
            <person name="Patil P.B."/>
        </authorList>
    </citation>
    <scope>NUCLEOTIDE SEQUENCE [LARGE SCALE GENOMIC DNA]</scope>
    <source>
        <strain evidence="1 2">NS365</strain>
    </source>
</reference>
<evidence type="ECO:0000313" key="1">
    <source>
        <dbReference type="EMBL" id="KTR02555.1"/>
    </source>
</evidence>
<gene>
    <name evidence="1" type="ORF">NS365_21455</name>
</gene>
<accession>A0A175RFX0</accession>
<comment type="caution">
    <text evidence="1">The sequence shown here is derived from an EMBL/GenBank/DDBJ whole genome shotgun (WGS) entry which is preliminary data.</text>
</comment>
<dbReference type="EMBL" id="LDQA01000072">
    <property type="protein sequence ID" value="KTR02555.1"/>
    <property type="molecule type" value="Genomic_DNA"/>
</dbReference>
<dbReference type="AlphaFoldDB" id="A0A175RFX0"/>
<protein>
    <submittedName>
        <fullName evidence="1">Uncharacterized protein</fullName>
    </submittedName>
</protein>
<dbReference type="PATRIC" id="fig|401562.4.peg.4424"/>
<dbReference type="Gene3D" id="3.30.2000.20">
    <property type="match status" value="1"/>
</dbReference>
<organism evidence="1 2">
    <name type="scientific">Aureimonas ureilytica</name>
    <dbReference type="NCBI Taxonomy" id="401562"/>
    <lineage>
        <taxon>Bacteria</taxon>
        <taxon>Pseudomonadati</taxon>
        <taxon>Pseudomonadota</taxon>
        <taxon>Alphaproteobacteria</taxon>
        <taxon>Hyphomicrobiales</taxon>
        <taxon>Aurantimonadaceae</taxon>
        <taxon>Aureimonas</taxon>
    </lineage>
</organism>
<dbReference type="InterPro" id="IPR025395">
    <property type="entry name" value="Phage_tail_terminator-like"/>
</dbReference>
<dbReference type="Proteomes" id="UP000078529">
    <property type="component" value="Unassembled WGS sequence"/>
</dbReference>
<sequence length="147" mass="16005">MANIAGAEAAILTRFQANWSRTPIALPNGPEIDKANSDGDFQPWVFFETGVSTSNLRGVGRPGDQLWEYLGLITIHVFVPVGIGAAPAKALATEAGEIFRAAEFYRETPGCCVRSWAPRIDGGGPATDDKNWWRVTATIPFEYLHRG</sequence>
<evidence type="ECO:0000313" key="2">
    <source>
        <dbReference type="Proteomes" id="UP000078529"/>
    </source>
</evidence>
<dbReference type="RefSeq" id="WP_058602333.1">
    <property type="nucleotide sequence ID" value="NZ_LDQA01000072.1"/>
</dbReference>